<accession>A0A833VGF3</accession>
<evidence type="ECO:0000313" key="3">
    <source>
        <dbReference type="Proteomes" id="UP000623129"/>
    </source>
</evidence>
<dbReference type="EMBL" id="SWLB01000004">
    <property type="protein sequence ID" value="KAF3338937.1"/>
    <property type="molecule type" value="Genomic_DNA"/>
</dbReference>
<proteinExistence type="predicted"/>
<organism evidence="2 3">
    <name type="scientific">Carex littledalei</name>
    <dbReference type="NCBI Taxonomy" id="544730"/>
    <lineage>
        <taxon>Eukaryota</taxon>
        <taxon>Viridiplantae</taxon>
        <taxon>Streptophyta</taxon>
        <taxon>Embryophyta</taxon>
        <taxon>Tracheophyta</taxon>
        <taxon>Spermatophyta</taxon>
        <taxon>Magnoliopsida</taxon>
        <taxon>Liliopsida</taxon>
        <taxon>Poales</taxon>
        <taxon>Cyperaceae</taxon>
        <taxon>Cyperoideae</taxon>
        <taxon>Cariceae</taxon>
        <taxon>Carex</taxon>
        <taxon>Carex subgen. Euthyceras</taxon>
    </lineage>
</organism>
<protein>
    <submittedName>
        <fullName evidence="2">Plant transposase (Ptta/En/Spm family)</fullName>
    </submittedName>
</protein>
<sequence length="326" mass="36721">MAPKKSALKRSRAATYKKKKRTTDERIESGESSRAPTEGDLPPPKRRGRGPGIVRDATEDVEKRPEIWVVGKKEFSCDDKPRDITALITRLALNYMPGPIRSYHSWDITQKNILEEAFLERFRYKEGQDVRICRLVMDAIAAKRYTEELNKARTKCIKKFGDDIESWKTMVPHWCLQPSNWAGLCDIFNTEGWKDLSKQNKENRTASGFAVSHYGGCSSAHQHLEKLGSAPTMRELYVHLHSRNADGKSPVLAKYEESVEGASEHNENYDGSVSLQPASQDATIQPTSFDISALKFTTEKAQKLFDPLSFVGARFVHGIVAALTSE</sequence>
<gene>
    <name evidence="2" type="ORF">FCM35_KLT16408</name>
</gene>
<feature type="region of interest" description="Disordered" evidence="1">
    <location>
        <begin position="1"/>
        <end position="57"/>
    </location>
</feature>
<dbReference type="PANTHER" id="PTHR33157">
    <property type="entry name" value="AUTONOMOUS TRANSPOSABLE ELEMENT EN-1 MOSAIC PROTEIN-RELATED"/>
    <property type="match status" value="1"/>
</dbReference>
<dbReference type="Pfam" id="PF03004">
    <property type="entry name" value="Transposase_24"/>
    <property type="match status" value="1"/>
</dbReference>
<reference evidence="2" key="1">
    <citation type="submission" date="2020-01" db="EMBL/GenBank/DDBJ databases">
        <title>Genome sequence of Kobresia littledalei, the first chromosome-level genome in the family Cyperaceae.</title>
        <authorList>
            <person name="Qu G."/>
        </authorList>
    </citation>
    <scope>NUCLEOTIDE SEQUENCE</scope>
    <source>
        <strain evidence="2">C.B.Clarke</strain>
        <tissue evidence="2">Leaf</tissue>
    </source>
</reference>
<keyword evidence="3" id="KW-1185">Reference proteome</keyword>
<dbReference type="PANTHER" id="PTHR33157:SF12">
    <property type="entry name" value="TRANSPOSASE TNP1_EN_SPM-LIKE DOMAIN-CONTAINING PROTEIN"/>
    <property type="match status" value="1"/>
</dbReference>
<dbReference type="GO" id="GO:0032196">
    <property type="term" value="P:transposition"/>
    <property type="evidence" value="ECO:0007669"/>
    <property type="project" value="InterPro"/>
</dbReference>
<name>A0A833VGF3_9POAL</name>
<feature type="compositionally biased region" description="Basic and acidic residues" evidence="1">
    <location>
        <begin position="22"/>
        <end position="31"/>
    </location>
</feature>
<dbReference type="InterPro" id="IPR039266">
    <property type="entry name" value="EN-1/SPM"/>
</dbReference>
<feature type="compositionally biased region" description="Basic residues" evidence="1">
    <location>
        <begin position="1"/>
        <end position="21"/>
    </location>
</feature>
<dbReference type="AlphaFoldDB" id="A0A833VGF3"/>
<evidence type="ECO:0000313" key="2">
    <source>
        <dbReference type="EMBL" id="KAF3338937.1"/>
    </source>
</evidence>
<dbReference type="OrthoDB" id="1705129at2759"/>
<dbReference type="Proteomes" id="UP000623129">
    <property type="component" value="Unassembled WGS sequence"/>
</dbReference>
<dbReference type="InterPro" id="IPR004252">
    <property type="entry name" value="Probable_transposase_24"/>
</dbReference>
<comment type="caution">
    <text evidence="2">The sequence shown here is derived from an EMBL/GenBank/DDBJ whole genome shotgun (WGS) entry which is preliminary data.</text>
</comment>
<evidence type="ECO:0000256" key="1">
    <source>
        <dbReference type="SAM" id="MobiDB-lite"/>
    </source>
</evidence>